<dbReference type="SUPFAM" id="SSF49344">
    <property type="entry name" value="CBD9-like"/>
    <property type="match status" value="1"/>
</dbReference>
<gene>
    <name evidence="3" type="ORF">C8N46_101491</name>
</gene>
<dbReference type="InterPro" id="IPR045670">
    <property type="entry name" value="DUF5916"/>
</dbReference>
<proteinExistence type="predicted"/>
<dbReference type="AlphaFoldDB" id="A0A2T6C6E4"/>
<keyword evidence="4" id="KW-1185">Reference proteome</keyword>
<dbReference type="GO" id="GO:0016052">
    <property type="term" value="P:carbohydrate catabolic process"/>
    <property type="evidence" value="ECO:0007669"/>
    <property type="project" value="InterPro"/>
</dbReference>
<evidence type="ECO:0000259" key="1">
    <source>
        <dbReference type="Pfam" id="PF06452"/>
    </source>
</evidence>
<dbReference type="GO" id="GO:0030246">
    <property type="term" value="F:carbohydrate binding"/>
    <property type="evidence" value="ECO:0007669"/>
    <property type="project" value="InterPro"/>
</dbReference>
<protein>
    <submittedName>
        <fullName evidence="3">Carbohydrate binding protein with CBM9 domain</fullName>
    </submittedName>
</protein>
<name>A0A2T6C6E4_9FLAO</name>
<dbReference type="GO" id="GO:0004553">
    <property type="term" value="F:hydrolase activity, hydrolyzing O-glycosyl compounds"/>
    <property type="evidence" value="ECO:0007669"/>
    <property type="project" value="InterPro"/>
</dbReference>
<dbReference type="RefSeq" id="WP_108113244.1">
    <property type="nucleotide sequence ID" value="NZ_QBKT01000001.1"/>
</dbReference>
<dbReference type="Pfam" id="PF19313">
    <property type="entry name" value="DUF5916"/>
    <property type="match status" value="1"/>
</dbReference>
<dbReference type="EMBL" id="QBKT01000001">
    <property type="protein sequence ID" value="PTX63882.1"/>
    <property type="molecule type" value="Genomic_DNA"/>
</dbReference>
<feature type="domain" description="Carbohydrate-binding" evidence="1">
    <location>
        <begin position="44"/>
        <end position="198"/>
    </location>
</feature>
<dbReference type="OrthoDB" id="9786766at2"/>
<sequence>MKSFLWFCMGFLCIPFWGFSQETSKSIPKRIYTTNVLQGEAPKIDGIIDDESWNSVEWASDFIENRPDENTPPTEQTKFKIMYDAKFLYVAVRALDKNPEKIVKRLSRRDGFDGDWVEINIDSYHDLRSGFSFTVTAAGVKGDEFISNNGNNWDGSWNPIWYTKTSVDSEGWSAEMKIPFSQLRFGKSDEQIWGLQVQRRFFRKEERSTWQRIPLDAPGWVSEFGELHGLKNIIPQKQLEIQPFLLTQYDTYPEENGNPFRDGDDFSLNAGLDGKIGVTNDLTLDFTINPDFGQVEADPAAIALDGFQIFFREQRPFFVENKNIFDYQFANGQDNVFYSRRIGRNPQGFPNTQAQEFVNQPQNSTIIGAAKFSGKTKNGWSIGVLESVTGREFAEIDNNGTRRKELVEPLTNYFVGRLQKDFNERNTFIGGIFTATNRRLEDNLNFLHRSAYTGGLDFTHNWKDRTYYLQGNIVASHIEGSKEAIAATQNSLTHLFQRVDAGHVDVDPNRTSLTGTGGKLEFGKAGSGTWRYDAGVIWRSPELELNDIGFLRQADEVRQYANVRYQTTKSFGNFRRISARFSQFTTYDFEGNYNRIQYEINGNLRFLNNWWIDFGGAHKPRIFTNTFLRGGPRWRFSDENFGYAFFGTDERKKLRTSWGMVYSQAKQNNFRFFEVSGDVTYQPTNAMRISISPSYNNNPNKTQYVTEVNNNGTTRYILGDIDNQTLSAAIRFNYTINPNLSIQYYGEPFVSVGRYKDFKYVTNSIADNLNDRFYQYQPNEISFDTASNSYLVDEGADGNVNYSIGNPDFAFVQFRSNLVLRWEYIPGSELFLVWSQGTTGFGNTRNHILQSLDNQILGQQPENIFLMKFTYRFVL</sequence>
<dbReference type="Gene3D" id="2.60.40.1190">
    <property type="match status" value="1"/>
</dbReference>
<evidence type="ECO:0000313" key="4">
    <source>
        <dbReference type="Proteomes" id="UP000244090"/>
    </source>
</evidence>
<dbReference type="Pfam" id="PF06452">
    <property type="entry name" value="CBM9_1"/>
    <property type="match status" value="1"/>
</dbReference>
<evidence type="ECO:0000313" key="3">
    <source>
        <dbReference type="EMBL" id="PTX63882.1"/>
    </source>
</evidence>
<dbReference type="Proteomes" id="UP000244090">
    <property type="component" value="Unassembled WGS sequence"/>
</dbReference>
<reference evidence="3 4" key="1">
    <citation type="submission" date="2018-04" db="EMBL/GenBank/DDBJ databases">
        <title>Genomic Encyclopedia of Archaeal and Bacterial Type Strains, Phase II (KMG-II): from individual species to whole genera.</title>
        <authorList>
            <person name="Goeker M."/>
        </authorList>
    </citation>
    <scope>NUCLEOTIDE SEQUENCE [LARGE SCALE GENOMIC DNA]</scope>
    <source>
        <strain evidence="3 4">DSM 25731</strain>
    </source>
</reference>
<dbReference type="CDD" id="cd09618">
    <property type="entry name" value="CBM9_like_2"/>
    <property type="match status" value="1"/>
</dbReference>
<evidence type="ECO:0000259" key="2">
    <source>
        <dbReference type="Pfam" id="PF19313"/>
    </source>
</evidence>
<dbReference type="InterPro" id="IPR010502">
    <property type="entry name" value="Carb-bd_dom_fam9"/>
</dbReference>
<feature type="domain" description="DUF5916" evidence="2">
    <location>
        <begin position="239"/>
        <end position="871"/>
    </location>
</feature>
<accession>A0A2T6C6E4</accession>
<comment type="caution">
    <text evidence="3">The sequence shown here is derived from an EMBL/GenBank/DDBJ whole genome shotgun (WGS) entry which is preliminary data.</text>
</comment>
<organism evidence="3 4">
    <name type="scientific">Kordia periserrulae</name>
    <dbReference type="NCBI Taxonomy" id="701523"/>
    <lineage>
        <taxon>Bacteria</taxon>
        <taxon>Pseudomonadati</taxon>
        <taxon>Bacteroidota</taxon>
        <taxon>Flavobacteriia</taxon>
        <taxon>Flavobacteriales</taxon>
        <taxon>Flavobacteriaceae</taxon>
        <taxon>Kordia</taxon>
    </lineage>
</organism>